<dbReference type="GO" id="GO:0004519">
    <property type="term" value="F:endonuclease activity"/>
    <property type="evidence" value="ECO:0007669"/>
    <property type="project" value="UniProtKB-KW"/>
</dbReference>
<keyword evidence="1" id="KW-0378">Hydrolase</keyword>
<dbReference type="OrthoDB" id="2447506at2759"/>
<gene>
    <name evidence="1" type="ORF">RCL2_001323800</name>
</gene>
<dbReference type="GO" id="GO:0004386">
    <property type="term" value="F:helicase activity"/>
    <property type="evidence" value="ECO:0007669"/>
    <property type="project" value="UniProtKB-KW"/>
</dbReference>
<keyword evidence="1" id="KW-0347">Helicase</keyword>
<dbReference type="EMBL" id="BLAL01000160">
    <property type="protein sequence ID" value="GES86171.1"/>
    <property type="molecule type" value="Genomic_DNA"/>
</dbReference>
<protein>
    <submittedName>
        <fullName evidence="1">Putative replicase/helicase/endonuclease</fullName>
    </submittedName>
</protein>
<sequence>MCPDSRFRLHLYWPHYSYINLEKYRNHQNKTRLIRQKITDNHTLPTVTDLITESVYSERKIIDKSFTTTLPSFIRTAGDSFWRKKEYQLNTIVQNFGLLQIFYTMNYGQNNCPFHTYHYYTNKLQSLHHYLWNNPTLSNLEITYFDNETSRFIYCRTKPEDQWVISYHAPTLLLWEAHHNFQYVTDKHFAKYICKYVTKPEPSELFDIQETDAYRRHIHARRLGTMELMLLLMTVKPAWMIIEQEDTNPYYENTIEKYFERSDGYEFDILIYPEYFC</sequence>
<dbReference type="AlphaFoldDB" id="A0A8H3LGF7"/>
<name>A0A8H3LGF7_9GLOM</name>
<evidence type="ECO:0000313" key="1">
    <source>
        <dbReference type="EMBL" id="GES86171.1"/>
    </source>
</evidence>
<proteinExistence type="predicted"/>
<reference evidence="1" key="1">
    <citation type="submission" date="2019-10" db="EMBL/GenBank/DDBJ databases">
        <title>Conservation and host-specific expression of non-tandemly repeated heterogenous ribosome RNA gene in arbuscular mycorrhizal fungi.</title>
        <authorList>
            <person name="Maeda T."/>
            <person name="Kobayashi Y."/>
            <person name="Nakagawa T."/>
            <person name="Ezawa T."/>
            <person name="Yamaguchi K."/>
            <person name="Bino T."/>
            <person name="Nishimoto Y."/>
            <person name="Shigenobu S."/>
            <person name="Kawaguchi M."/>
        </authorList>
    </citation>
    <scope>NUCLEOTIDE SEQUENCE</scope>
    <source>
        <strain evidence="1">HR1</strain>
    </source>
</reference>
<organism evidence="1 2">
    <name type="scientific">Rhizophagus clarus</name>
    <dbReference type="NCBI Taxonomy" id="94130"/>
    <lineage>
        <taxon>Eukaryota</taxon>
        <taxon>Fungi</taxon>
        <taxon>Fungi incertae sedis</taxon>
        <taxon>Mucoromycota</taxon>
        <taxon>Glomeromycotina</taxon>
        <taxon>Glomeromycetes</taxon>
        <taxon>Glomerales</taxon>
        <taxon>Glomeraceae</taxon>
        <taxon>Rhizophagus</taxon>
    </lineage>
</organism>
<keyword evidence="1" id="KW-0547">Nucleotide-binding</keyword>
<comment type="caution">
    <text evidence="1">The sequence shown here is derived from an EMBL/GenBank/DDBJ whole genome shotgun (WGS) entry which is preliminary data.</text>
</comment>
<evidence type="ECO:0000313" key="2">
    <source>
        <dbReference type="Proteomes" id="UP000615446"/>
    </source>
</evidence>
<accession>A0A8H3LGF7</accession>
<keyword evidence="1" id="KW-0540">Nuclease</keyword>
<keyword evidence="1" id="KW-0067">ATP-binding</keyword>
<keyword evidence="1" id="KW-0255">Endonuclease</keyword>
<dbReference type="Proteomes" id="UP000615446">
    <property type="component" value="Unassembled WGS sequence"/>
</dbReference>